<dbReference type="Proteomes" id="UP000294225">
    <property type="component" value="Unassembled WGS sequence"/>
</dbReference>
<evidence type="ECO:0000313" key="2">
    <source>
        <dbReference type="EMBL" id="TCC35802.1"/>
    </source>
</evidence>
<name>A0A4V2M4F7_9ACTN</name>
<dbReference type="SUPFAM" id="SSF53850">
    <property type="entry name" value="Periplasmic binding protein-like II"/>
    <property type="match status" value="1"/>
</dbReference>
<dbReference type="PROSITE" id="PS51318">
    <property type="entry name" value="TAT"/>
    <property type="match status" value="1"/>
</dbReference>
<dbReference type="EMBL" id="SJKC01000003">
    <property type="protein sequence ID" value="TCC35802.1"/>
    <property type="molecule type" value="Genomic_DNA"/>
</dbReference>
<proteinExistence type="inferred from homology"/>
<evidence type="ECO:0000256" key="1">
    <source>
        <dbReference type="ARBA" id="ARBA00008520"/>
    </source>
</evidence>
<sequence length="551" mass="59383">MRISTAMEDTPKFESLPLSRRSLLSAGAALGLSAAVPGCSNAGRGGTSGSNDSAAKAKVRPAYVRYDGVKADLPGARYGIPDGFLRYPADPVQAITEPPGDGKPIEVMTSTNTPIPPAVAQNAFWQQFNERVGSPVQLNLTPSVSYDEKFATSVAGGTLGDIFSIGNVPQKPQMLAAKAVDLTPHLAGDKITKYPYLANLPETSWNATIFDGKIYGIPIPRGAISSEVLYARKDILDDQGLPAELKSADDFVRLCKALTDKRKNRFALADLPTGYVRNMFGIPNSWKEADGKLVSGFEHPAQEEALALVQQLWKSGYIHPDAFTSQNQDRKTRFGNGTGPLVQATFSGWPTYLQTMDQDAEIAIIPPPAHDGSGVGHTWLGAPTLSVTAISKAAEARVETMLAYLNYLAAPFGTSEYLFRKYGIKGIDHQVQDGDPVLTKKGFSETQLALQYQADGPWAIFLPERKGSTESCFNAMKEICPQAVANPVDGMYSETASRKGGQLNRDINAVSDDIIQGRAPVSAWGQAVKKWKSAGGDKIAEELYAQYKTSR</sequence>
<dbReference type="Gene3D" id="3.40.190.10">
    <property type="entry name" value="Periplasmic binding protein-like II"/>
    <property type="match status" value="2"/>
</dbReference>
<dbReference type="AlphaFoldDB" id="A0A4V2M4F7"/>
<accession>A0A4V2M4F7</accession>
<dbReference type="PANTHER" id="PTHR43649">
    <property type="entry name" value="ARABINOSE-BINDING PROTEIN-RELATED"/>
    <property type="match status" value="1"/>
</dbReference>
<evidence type="ECO:0000313" key="3">
    <source>
        <dbReference type="Proteomes" id="UP000294225"/>
    </source>
</evidence>
<comment type="caution">
    <text evidence="2">The sequence shown here is derived from an EMBL/GenBank/DDBJ whole genome shotgun (WGS) entry which is preliminary data.</text>
</comment>
<dbReference type="InterPro" id="IPR006311">
    <property type="entry name" value="TAT_signal"/>
</dbReference>
<protein>
    <submittedName>
        <fullName evidence="2">Extracellular solute-binding protein</fullName>
    </submittedName>
</protein>
<organism evidence="2 3">
    <name type="scientific">Kribbella speibonae</name>
    <dbReference type="NCBI Taxonomy" id="1572660"/>
    <lineage>
        <taxon>Bacteria</taxon>
        <taxon>Bacillati</taxon>
        <taxon>Actinomycetota</taxon>
        <taxon>Actinomycetes</taxon>
        <taxon>Propionibacteriales</taxon>
        <taxon>Kribbellaceae</taxon>
        <taxon>Kribbella</taxon>
    </lineage>
</organism>
<dbReference type="InterPro" id="IPR050490">
    <property type="entry name" value="Bact_solute-bd_prot1"/>
</dbReference>
<gene>
    <name evidence="2" type="ORF">E0H92_24155</name>
</gene>
<reference evidence="2 3" key="1">
    <citation type="submission" date="2019-02" db="EMBL/GenBank/DDBJ databases">
        <title>Kribbella capetownensis sp. nov. and Kribbella speibonae sp. nov., isolated from soil.</title>
        <authorList>
            <person name="Curtis S.M."/>
            <person name="Norton I."/>
            <person name="Everest G.J."/>
            <person name="Meyers P.R."/>
        </authorList>
    </citation>
    <scope>NUCLEOTIDE SEQUENCE [LARGE SCALE GENOMIC DNA]</scope>
    <source>
        <strain evidence="2 3">YM55</strain>
    </source>
</reference>
<dbReference type="PANTHER" id="PTHR43649:SF31">
    <property type="entry name" value="SN-GLYCEROL-3-PHOSPHATE-BINDING PERIPLASMIC PROTEIN UGPB"/>
    <property type="match status" value="1"/>
</dbReference>
<comment type="similarity">
    <text evidence="1">Belongs to the bacterial solute-binding protein 1 family.</text>
</comment>